<evidence type="ECO:0000256" key="3">
    <source>
        <dbReference type="ARBA" id="ARBA00022692"/>
    </source>
</evidence>
<sequence>MIRHLRELEERILLRTDRHLPRLAPHVRRYARVGRFIASGGTSAVVDLGLLYVGTEYFFLHYLLSAAIAFVFAFFVSFTLQKFWTFGDASTDRVHIQVSLSFTIAVVNLGINTALMYFFVDVVGFGYMVAQVIVGILLAFESFFILKLIIFRKRAVEA</sequence>
<comment type="subcellular location">
    <subcellularLocation>
        <location evidence="1">Membrane</location>
        <topology evidence="1">Multi-pass membrane protein</topology>
    </subcellularLocation>
</comment>
<dbReference type="EMBL" id="MHRJ01000052">
    <property type="protein sequence ID" value="OHA21096.1"/>
    <property type="molecule type" value="Genomic_DNA"/>
</dbReference>
<evidence type="ECO:0000256" key="5">
    <source>
        <dbReference type="ARBA" id="ARBA00023136"/>
    </source>
</evidence>
<evidence type="ECO:0000256" key="2">
    <source>
        <dbReference type="ARBA" id="ARBA00009399"/>
    </source>
</evidence>
<feature type="transmembrane region" description="Helical" evidence="6">
    <location>
        <begin position="33"/>
        <end position="53"/>
    </location>
</feature>
<dbReference type="PANTHER" id="PTHR38459:SF1">
    <property type="entry name" value="PROPHAGE BACTOPRENOL-LINKED GLUCOSE TRANSLOCASE HOMOLOG"/>
    <property type="match status" value="1"/>
</dbReference>
<dbReference type="GO" id="GO:0000271">
    <property type="term" value="P:polysaccharide biosynthetic process"/>
    <property type="evidence" value="ECO:0007669"/>
    <property type="project" value="InterPro"/>
</dbReference>
<organism evidence="8 9">
    <name type="scientific">Candidatus Taylorbacteria bacterium RIFCSPHIGHO2_02_49_25</name>
    <dbReference type="NCBI Taxonomy" id="1802305"/>
    <lineage>
        <taxon>Bacteria</taxon>
        <taxon>Candidatus Tayloriibacteriota</taxon>
    </lineage>
</organism>
<keyword evidence="3 6" id="KW-0812">Transmembrane</keyword>
<keyword evidence="4 6" id="KW-1133">Transmembrane helix</keyword>
<dbReference type="PANTHER" id="PTHR38459">
    <property type="entry name" value="PROPHAGE BACTOPRENOL-LINKED GLUCOSE TRANSLOCASE HOMOLOG"/>
    <property type="match status" value="1"/>
</dbReference>
<feature type="transmembrane region" description="Helical" evidence="6">
    <location>
        <begin position="59"/>
        <end position="80"/>
    </location>
</feature>
<dbReference type="GO" id="GO:0005886">
    <property type="term" value="C:plasma membrane"/>
    <property type="evidence" value="ECO:0007669"/>
    <property type="project" value="TreeGrafter"/>
</dbReference>
<evidence type="ECO:0000313" key="8">
    <source>
        <dbReference type="EMBL" id="OHA21096.1"/>
    </source>
</evidence>
<comment type="similarity">
    <text evidence="2">Belongs to the GtrA family.</text>
</comment>
<feature type="transmembrane region" description="Helical" evidence="6">
    <location>
        <begin position="100"/>
        <end position="119"/>
    </location>
</feature>
<dbReference type="Proteomes" id="UP000176493">
    <property type="component" value="Unassembled WGS sequence"/>
</dbReference>
<feature type="domain" description="GtrA/DPMS transmembrane" evidence="7">
    <location>
        <begin position="35"/>
        <end position="151"/>
    </location>
</feature>
<gene>
    <name evidence="8" type="ORF">A2W52_01645</name>
</gene>
<dbReference type="AlphaFoldDB" id="A0A1G2MB32"/>
<evidence type="ECO:0000256" key="4">
    <source>
        <dbReference type="ARBA" id="ARBA00022989"/>
    </source>
</evidence>
<evidence type="ECO:0000256" key="6">
    <source>
        <dbReference type="SAM" id="Phobius"/>
    </source>
</evidence>
<dbReference type="InterPro" id="IPR051401">
    <property type="entry name" value="GtrA_CellWall_Glycosyl"/>
</dbReference>
<name>A0A1G2MB32_9BACT</name>
<protein>
    <recommendedName>
        <fullName evidence="7">GtrA/DPMS transmembrane domain-containing protein</fullName>
    </recommendedName>
</protein>
<proteinExistence type="inferred from homology"/>
<feature type="transmembrane region" description="Helical" evidence="6">
    <location>
        <begin position="125"/>
        <end position="146"/>
    </location>
</feature>
<evidence type="ECO:0000313" key="9">
    <source>
        <dbReference type="Proteomes" id="UP000176493"/>
    </source>
</evidence>
<evidence type="ECO:0000259" key="7">
    <source>
        <dbReference type="Pfam" id="PF04138"/>
    </source>
</evidence>
<dbReference type="Pfam" id="PF04138">
    <property type="entry name" value="GtrA_DPMS_TM"/>
    <property type="match status" value="1"/>
</dbReference>
<keyword evidence="5 6" id="KW-0472">Membrane</keyword>
<dbReference type="InterPro" id="IPR007267">
    <property type="entry name" value="GtrA_DPMS_TM"/>
</dbReference>
<evidence type="ECO:0000256" key="1">
    <source>
        <dbReference type="ARBA" id="ARBA00004141"/>
    </source>
</evidence>
<comment type="caution">
    <text evidence="8">The sequence shown here is derived from an EMBL/GenBank/DDBJ whole genome shotgun (WGS) entry which is preliminary data.</text>
</comment>
<accession>A0A1G2MB32</accession>
<reference evidence="8 9" key="1">
    <citation type="journal article" date="2016" name="Nat. Commun.">
        <title>Thousands of microbial genomes shed light on interconnected biogeochemical processes in an aquifer system.</title>
        <authorList>
            <person name="Anantharaman K."/>
            <person name="Brown C.T."/>
            <person name="Hug L.A."/>
            <person name="Sharon I."/>
            <person name="Castelle C.J."/>
            <person name="Probst A.J."/>
            <person name="Thomas B.C."/>
            <person name="Singh A."/>
            <person name="Wilkins M.J."/>
            <person name="Karaoz U."/>
            <person name="Brodie E.L."/>
            <person name="Williams K.H."/>
            <person name="Hubbard S.S."/>
            <person name="Banfield J.F."/>
        </authorList>
    </citation>
    <scope>NUCLEOTIDE SEQUENCE [LARGE SCALE GENOMIC DNA]</scope>
</reference>